<dbReference type="InterPro" id="IPR004365">
    <property type="entry name" value="NA-bd_OB_tRNA"/>
</dbReference>
<keyword evidence="3 9" id="KW-0963">Cytoplasm</keyword>
<dbReference type="EC" id="6.1.1.12" evidence="9"/>
<evidence type="ECO:0000256" key="2">
    <source>
        <dbReference type="ARBA" id="ARBA00005312"/>
    </source>
</evidence>
<evidence type="ECO:0000256" key="5">
    <source>
        <dbReference type="ARBA" id="ARBA00022741"/>
    </source>
</evidence>
<dbReference type="PROSITE" id="PS50862">
    <property type="entry name" value="AA_TRNA_LIGASE_II"/>
    <property type="match status" value="1"/>
</dbReference>
<feature type="binding site" evidence="9">
    <location>
        <position position="361"/>
    </location>
    <ligand>
        <name>L-aspartate</name>
        <dbReference type="ChEBI" id="CHEBI:29991"/>
    </ligand>
</feature>
<dbReference type="NCBIfam" id="NF003483">
    <property type="entry name" value="PRK05159.1"/>
    <property type="match status" value="1"/>
</dbReference>
<feature type="binding site" evidence="9">
    <location>
        <begin position="210"/>
        <end position="212"/>
    </location>
    <ligand>
        <name>ATP</name>
        <dbReference type="ChEBI" id="CHEBI:30616"/>
    </ligand>
</feature>
<dbReference type="Gene3D" id="2.40.50.140">
    <property type="entry name" value="Nucleic acid-binding proteins"/>
    <property type="match status" value="1"/>
</dbReference>
<dbReference type="Pfam" id="PF04073">
    <property type="entry name" value="tRNA_edit"/>
    <property type="match status" value="1"/>
</dbReference>
<dbReference type="InterPro" id="IPR002312">
    <property type="entry name" value="Asp/Asn-tRNA-synth_IIb"/>
</dbReference>
<comment type="function">
    <text evidence="9">Catalyzes the attachment of L-aspartate to tRNA(Asp) in a two-step reaction: L-aspartate is first activated by ATP to form Asp-AMP and then transferred to the acceptor end of tRNA(Asp).</text>
</comment>
<evidence type="ECO:0000256" key="4">
    <source>
        <dbReference type="ARBA" id="ARBA00022598"/>
    </source>
</evidence>
<sequence length="602" mass="68771">MNMERTLIKETLEKVGEKVKLAGWINTVRDHGKITFIDLRARSGIIQCVGNNLPKIGPEYVVEVIGKVVKRPEKLVNPKLETGGLEIQIEELNIISPSEELPFDMGTEELNLELPTLLDFRSLTMRHPKVKAIFKVQEVVIDSFREALKLKGFFEFQAPSIISSAPEGGADIFEVKYFDHKAYLAQSPQLYKSLLVSVFERVFSVNKVFRAEPSVTTRHLTEVISLDAEFGFIKDYLEVKEMAEYTIKYMLNQVEEKCKKELGLFGANIPKVAESIPIIKLREAQELIYKRTGRDVRNEKDLAPEDEREICKWSLEEKESDLVFVSHYPTKARPFYTYPDPDDPEFNQGFDLIGRGTEWMTGGRRIHDFKTLVDHARKWGVTPENIELYLQAFKYGMPPLGGFAFGAERITMHILNLKNIREASLFPRDMERVDIRLSTLQKGKKTVDSEENDVYEKIINKLDSEGIHFEKFEHKPVYTSEQAAEIRGTDIHQGAKALVLQADKDYILYVLPADIQADLERLQDKLQVKKLKMASKESVKAKTGLEAGAVPPLGSFVGLKTYVDSRLSDNEEIAFNAGRHDRSIKMNYSDFVKLEKPKIVKM</sequence>
<evidence type="ECO:0000256" key="8">
    <source>
        <dbReference type="ARBA" id="ARBA00023146"/>
    </source>
</evidence>
<dbReference type="Proteomes" id="UP000034081">
    <property type="component" value="Unassembled WGS sequence"/>
</dbReference>
<feature type="binding site" evidence="9">
    <location>
        <begin position="218"/>
        <end position="220"/>
    </location>
    <ligand>
        <name>ATP</name>
        <dbReference type="ChEBI" id="CHEBI:30616"/>
    </ligand>
</feature>
<dbReference type="CDD" id="cd04317">
    <property type="entry name" value="EcAspRS_like_N"/>
    <property type="match status" value="1"/>
</dbReference>
<dbReference type="SUPFAM" id="SSF55826">
    <property type="entry name" value="YbaK/ProRS associated domain"/>
    <property type="match status" value="1"/>
</dbReference>
<dbReference type="GO" id="GO:0004815">
    <property type="term" value="F:aspartate-tRNA ligase activity"/>
    <property type="evidence" value="ECO:0007669"/>
    <property type="project" value="UniProtKB-UniRule"/>
</dbReference>
<dbReference type="InterPro" id="IPR004364">
    <property type="entry name" value="Aa-tRNA-synt_II"/>
</dbReference>
<keyword evidence="6 9" id="KW-0067">ATP-binding</keyword>
<dbReference type="STRING" id="1618570.UT08_C0006G0030"/>
<dbReference type="PANTHER" id="PTHR43450">
    <property type="entry name" value="ASPARTYL-TRNA SYNTHETASE"/>
    <property type="match status" value="1"/>
</dbReference>
<dbReference type="GO" id="GO:0003723">
    <property type="term" value="F:RNA binding"/>
    <property type="evidence" value="ECO:0007669"/>
    <property type="project" value="TreeGrafter"/>
</dbReference>
<feature type="binding site" evidence="9">
    <location>
        <position position="167"/>
    </location>
    <ligand>
        <name>L-aspartate</name>
        <dbReference type="ChEBI" id="CHEBI:29991"/>
    </ligand>
</feature>
<comment type="caution">
    <text evidence="9">Lacks conserved residue(s) required for the propagation of feature annotation.</text>
</comment>
<comment type="subunit">
    <text evidence="9">Homodimer.</text>
</comment>
<keyword evidence="5 9" id="KW-0547">Nucleotide-binding</keyword>
<reference evidence="11 12" key="1">
    <citation type="journal article" date="2015" name="Nature">
        <title>rRNA introns, odd ribosomes, and small enigmatic genomes across a large radiation of phyla.</title>
        <authorList>
            <person name="Brown C.T."/>
            <person name="Hug L.A."/>
            <person name="Thomas B.C."/>
            <person name="Sharon I."/>
            <person name="Castelle C.J."/>
            <person name="Singh A."/>
            <person name="Wilkins M.J."/>
            <person name="Williams K.H."/>
            <person name="Banfield J.F."/>
        </authorList>
    </citation>
    <scope>NUCLEOTIDE SEQUENCE [LARGE SCALE GENOMIC DNA]</scope>
</reference>
<dbReference type="GO" id="GO:0002161">
    <property type="term" value="F:aminoacyl-tRNA deacylase activity"/>
    <property type="evidence" value="ECO:0007669"/>
    <property type="project" value="InterPro"/>
</dbReference>
<comment type="catalytic activity">
    <reaction evidence="9">
        <text>tRNA(Asp) + L-aspartate + ATP = L-aspartyl-tRNA(Asp) + AMP + diphosphate</text>
        <dbReference type="Rhea" id="RHEA:19649"/>
        <dbReference type="Rhea" id="RHEA-COMP:9660"/>
        <dbReference type="Rhea" id="RHEA-COMP:9678"/>
        <dbReference type="ChEBI" id="CHEBI:29991"/>
        <dbReference type="ChEBI" id="CHEBI:30616"/>
        <dbReference type="ChEBI" id="CHEBI:33019"/>
        <dbReference type="ChEBI" id="CHEBI:78442"/>
        <dbReference type="ChEBI" id="CHEBI:78516"/>
        <dbReference type="ChEBI" id="CHEBI:456215"/>
        <dbReference type="EC" id="6.1.1.12"/>
    </reaction>
</comment>
<accession>A0A0G0L354</accession>
<feature type="binding site" evidence="9">
    <location>
        <position position="210"/>
    </location>
    <ligand>
        <name>L-aspartate</name>
        <dbReference type="ChEBI" id="CHEBI:29991"/>
    </ligand>
</feature>
<dbReference type="InterPro" id="IPR047089">
    <property type="entry name" value="Asp-tRNA-ligase_1_N"/>
</dbReference>
<dbReference type="Pfam" id="PF01336">
    <property type="entry name" value="tRNA_anti-codon"/>
    <property type="match status" value="1"/>
</dbReference>
<evidence type="ECO:0000256" key="7">
    <source>
        <dbReference type="ARBA" id="ARBA00022917"/>
    </source>
</evidence>
<evidence type="ECO:0000313" key="12">
    <source>
        <dbReference type="Proteomes" id="UP000034081"/>
    </source>
</evidence>
<keyword evidence="7 9" id="KW-0648">Protein biosynthesis</keyword>
<comment type="similarity">
    <text evidence="2 9">Belongs to the class-II aminoacyl-tRNA synthetase family. Type 2 subfamily.</text>
</comment>
<dbReference type="GO" id="GO:0006422">
    <property type="term" value="P:aspartyl-tRNA aminoacylation"/>
    <property type="evidence" value="ECO:0007669"/>
    <property type="project" value="UniProtKB-UniRule"/>
</dbReference>
<dbReference type="GO" id="GO:0005524">
    <property type="term" value="F:ATP binding"/>
    <property type="evidence" value="ECO:0007669"/>
    <property type="project" value="UniProtKB-UniRule"/>
</dbReference>
<feature type="domain" description="Aminoacyl-transfer RNA synthetases class-II family profile" evidence="10">
    <location>
        <begin position="134"/>
        <end position="427"/>
    </location>
</feature>
<dbReference type="AlphaFoldDB" id="A0A0G0L354"/>
<feature type="binding site" evidence="9">
    <location>
        <position position="358"/>
    </location>
    <ligand>
        <name>ATP</name>
        <dbReference type="ChEBI" id="CHEBI:30616"/>
    </ligand>
</feature>
<dbReference type="InterPro" id="IPR004523">
    <property type="entry name" value="Asp-tRNA_synthase_2"/>
</dbReference>
<feature type="binding site" evidence="9">
    <location>
        <position position="365"/>
    </location>
    <ligand>
        <name>L-aspartate</name>
        <dbReference type="ChEBI" id="CHEBI:29991"/>
    </ligand>
</feature>
<dbReference type="Gene3D" id="3.30.930.10">
    <property type="entry name" value="Bira Bifunctional Protein, Domain 2"/>
    <property type="match status" value="1"/>
</dbReference>
<gene>
    <name evidence="9" type="primary">aspS</name>
    <name evidence="11" type="ORF">UT08_C0006G0030</name>
</gene>
<dbReference type="PRINTS" id="PR01042">
    <property type="entry name" value="TRNASYNTHASP"/>
</dbReference>
<protein>
    <recommendedName>
        <fullName evidence="9">Aspartate--tRNA ligase</fullName>
        <ecNumber evidence="9">6.1.1.12</ecNumber>
    </recommendedName>
    <alternativeName>
        <fullName evidence="9">Aspartyl-tRNA synthetase</fullName>
        <shortName evidence="9">AspRS</shortName>
    </alternativeName>
</protein>
<comment type="subcellular location">
    <subcellularLocation>
        <location evidence="1 9">Cytoplasm</location>
    </subcellularLocation>
</comment>
<dbReference type="InterPro" id="IPR012340">
    <property type="entry name" value="NA-bd_OB-fold"/>
</dbReference>
<evidence type="ECO:0000256" key="3">
    <source>
        <dbReference type="ARBA" id="ARBA00022490"/>
    </source>
</evidence>
<dbReference type="Pfam" id="PF00152">
    <property type="entry name" value="tRNA-synt_2"/>
    <property type="match status" value="1"/>
</dbReference>
<feature type="region of interest" description="Aspartate" evidence="9">
    <location>
        <begin position="189"/>
        <end position="192"/>
    </location>
</feature>
<dbReference type="GO" id="GO:0017101">
    <property type="term" value="C:aminoacyl-tRNA synthetase multienzyme complex"/>
    <property type="evidence" value="ECO:0007669"/>
    <property type="project" value="TreeGrafter"/>
</dbReference>
<evidence type="ECO:0000256" key="6">
    <source>
        <dbReference type="ARBA" id="ARBA00022840"/>
    </source>
</evidence>
<evidence type="ECO:0000256" key="9">
    <source>
        <dbReference type="HAMAP-Rule" id="MF_02075"/>
    </source>
</evidence>
<keyword evidence="4 9" id="KW-0436">Ligase</keyword>
<dbReference type="InterPro" id="IPR045864">
    <property type="entry name" value="aa-tRNA-synth_II/BPL/LPL"/>
</dbReference>
<comment type="caution">
    <text evidence="11">The sequence shown here is derived from an EMBL/GenBank/DDBJ whole genome shotgun (WGS) entry which is preliminary data.</text>
</comment>
<dbReference type="InterPro" id="IPR036754">
    <property type="entry name" value="YbaK/aa-tRNA-synt-asso_dom_sf"/>
</dbReference>
<dbReference type="GO" id="GO:0005829">
    <property type="term" value="C:cytosol"/>
    <property type="evidence" value="ECO:0007669"/>
    <property type="project" value="TreeGrafter"/>
</dbReference>
<proteinExistence type="inferred from homology"/>
<dbReference type="HAMAP" id="MF_02075">
    <property type="entry name" value="Asp_tRNA_synth_type2"/>
    <property type="match status" value="1"/>
</dbReference>
<organism evidence="11 12">
    <name type="scientific">Candidatus Woesebacteria bacterium GW2011_GWB1_38_8</name>
    <dbReference type="NCBI Taxonomy" id="1618570"/>
    <lineage>
        <taxon>Bacteria</taxon>
        <taxon>Candidatus Woeseibacteriota</taxon>
    </lineage>
</organism>
<evidence type="ECO:0000259" key="10">
    <source>
        <dbReference type="PROSITE" id="PS50862"/>
    </source>
</evidence>
<keyword evidence="8 9" id="KW-0030">Aminoacyl-tRNA synthetase</keyword>
<evidence type="ECO:0000256" key="1">
    <source>
        <dbReference type="ARBA" id="ARBA00004496"/>
    </source>
</evidence>
<dbReference type="Gene3D" id="3.90.960.10">
    <property type="entry name" value="YbaK/aminoacyl-tRNA synthetase-associated domain"/>
    <property type="match status" value="1"/>
</dbReference>
<name>A0A0G0L354_9BACT</name>
<evidence type="ECO:0000313" key="11">
    <source>
        <dbReference type="EMBL" id="KKQ85447.1"/>
    </source>
</evidence>
<feature type="binding site" evidence="9">
    <location>
        <begin position="406"/>
        <end position="409"/>
    </location>
    <ligand>
        <name>ATP</name>
        <dbReference type="ChEBI" id="CHEBI:30616"/>
    </ligand>
</feature>
<dbReference type="SUPFAM" id="SSF50249">
    <property type="entry name" value="Nucleic acid-binding proteins"/>
    <property type="match status" value="1"/>
</dbReference>
<dbReference type="PANTHER" id="PTHR43450:SF1">
    <property type="entry name" value="ASPARTATE--TRNA LIGASE, CYTOPLASMIC"/>
    <property type="match status" value="1"/>
</dbReference>
<dbReference type="SUPFAM" id="SSF55681">
    <property type="entry name" value="Class II aaRS and biotin synthetases"/>
    <property type="match status" value="1"/>
</dbReference>
<dbReference type="InterPro" id="IPR007214">
    <property type="entry name" value="YbaK/aa-tRNA-synth-assoc-dom"/>
</dbReference>
<dbReference type="InterPro" id="IPR006195">
    <property type="entry name" value="aa-tRNA-synth_II"/>
</dbReference>
<dbReference type="EMBL" id="LBVL01000006">
    <property type="protein sequence ID" value="KKQ85447.1"/>
    <property type="molecule type" value="Genomic_DNA"/>
</dbReference>